<dbReference type="VEuPathDB" id="VectorBase:GPPI011788"/>
<evidence type="ECO:0000313" key="2">
    <source>
        <dbReference type="Proteomes" id="UP000092460"/>
    </source>
</evidence>
<dbReference type="Proteomes" id="UP000092460">
    <property type="component" value="Unassembled WGS sequence"/>
</dbReference>
<proteinExistence type="predicted"/>
<keyword evidence="2" id="KW-1185">Reference proteome</keyword>
<reference evidence="2" key="1">
    <citation type="submission" date="2015-01" db="EMBL/GenBank/DDBJ databases">
        <authorList>
            <person name="Aksoy S."/>
            <person name="Warren W."/>
            <person name="Wilson R.K."/>
        </authorList>
    </citation>
    <scope>NUCLEOTIDE SEQUENCE [LARGE SCALE GENOMIC DNA]</scope>
    <source>
        <strain evidence="2">IAEA</strain>
    </source>
</reference>
<reference evidence="1" key="2">
    <citation type="submission" date="2020-05" db="UniProtKB">
        <authorList>
            <consortium name="EnsemblMetazoa"/>
        </authorList>
    </citation>
    <scope>IDENTIFICATION</scope>
    <source>
        <strain evidence="1">IAEA</strain>
    </source>
</reference>
<dbReference type="EnsemblMetazoa" id="GPPI011788-RA">
    <property type="protein sequence ID" value="GPPI011788-PA"/>
    <property type="gene ID" value="GPPI011788"/>
</dbReference>
<accession>A0A1B0AX81</accession>
<dbReference type="EMBL" id="JXJN01005115">
    <property type="status" value="NOT_ANNOTATED_CDS"/>
    <property type="molecule type" value="Genomic_DNA"/>
</dbReference>
<evidence type="ECO:0000313" key="1">
    <source>
        <dbReference type="EnsemblMetazoa" id="GPPI011788-PA"/>
    </source>
</evidence>
<protein>
    <submittedName>
        <fullName evidence="1">Uncharacterized protein</fullName>
    </submittedName>
</protein>
<name>A0A1B0AX81_9MUSC</name>
<dbReference type="AlphaFoldDB" id="A0A1B0AX81"/>
<organism evidence="1 2">
    <name type="scientific">Glossina palpalis gambiensis</name>
    <dbReference type="NCBI Taxonomy" id="67801"/>
    <lineage>
        <taxon>Eukaryota</taxon>
        <taxon>Metazoa</taxon>
        <taxon>Ecdysozoa</taxon>
        <taxon>Arthropoda</taxon>
        <taxon>Hexapoda</taxon>
        <taxon>Insecta</taxon>
        <taxon>Pterygota</taxon>
        <taxon>Neoptera</taxon>
        <taxon>Endopterygota</taxon>
        <taxon>Diptera</taxon>
        <taxon>Brachycera</taxon>
        <taxon>Muscomorpha</taxon>
        <taxon>Hippoboscoidea</taxon>
        <taxon>Glossinidae</taxon>
        <taxon>Glossina</taxon>
    </lineage>
</organism>
<sequence length="62" mass="7333">MKRIIENIVSYRNESSFYFTTKTGVFIKVLSYNRIRDIRTHPLMAISILNYIPTQDSVHKVI</sequence>